<accession>A0AA87ZYA5</accession>
<comment type="caution">
    <text evidence="2">The sequence shown here is derived from an EMBL/GenBank/DDBJ whole genome shotgun (WGS) entry which is preliminary data.</text>
</comment>
<dbReference type="Gene3D" id="3.40.605.10">
    <property type="entry name" value="Aldehyde Dehydrogenase, Chain A, domain 1"/>
    <property type="match status" value="1"/>
</dbReference>
<reference evidence="2" key="1">
    <citation type="submission" date="2023-07" db="EMBL/GenBank/DDBJ databases">
        <title>draft genome sequence of fig (Ficus carica).</title>
        <authorList>
            <person name="Takahashi T."/>
            <person name="Nishimura K."/>
        </authorList>
    </citation>
    <scope>NUCLEOTIDE SEQUENCE</scope>
</reference>
<dbReference type="GO" id="GO:0005739">
    <property type="term" value="C:mitochondrion"/>
    <property type="evidence" value="ECO:0007669"/>
    <property type="project" value="TreeGrafter"/>
</dbReference>
<dbReference type="EMBL" id="BTGU01000004">
    <property type="protein sequence ID" value="GMN34036.1"/>
    <property type="molecule type" value="Genomic_DNA"/>
</dbReference>
<dbReference type="GO" id="GO:0006574">
    <property type="term" value="P:L-valine catabolic process"/>
    <property type="evidence" value="ECO:0007669"/>
    <property type="project" value="TreeGrafter"/>
</dbReference>
<dbReference type="InterPro" id="IPR016161">
    <property type="entry name" value="Ald_DH/histidinol_DH"/>
</dbReference>
<dbReference type="SUPFAM" id="SSF53720">
    <property type="entry name" value="ALDH-like"/>
    <property type="match status" value="1"/>
</dbReference>
<organism evidence="2 3">
    <name type="scientific">Ficus carica</name>
    <name type="common">Common fig</name>
    <dbReference type="NCBI Taxonomy" id="3494"/>
    <lineage>
        <taxon>Eukaryota</taxon>
        <taxon>Viridiplantae</taxon>
        <taxon>Streptophyta</taxon>
        <taxon>Embryophyta</taxon>
        <taxon>Tracheophyta</taxon>
        <taxon>Spermatophyta</taxon>
        <taxon>Magnoliopsida</taxon>
        <taxon>eudicotyledons</taxon>
        <taxon>Gunneridae</taxon>
        <taxon>Pentapetalae</taxon>
        <taxon>rosids</taxon>
        <taxon>fabids</taxon>
        <taxon>Rosales</taxon>
        <taxon>Moraceae</taxon>
        <taxon>Ficeae</taxon>
        <taxon>Ficus</taxon>
    </lineage>
</organism>
<dbReference type="PANTHER" id="PTHR43866">
    <property type="entry name" value="MALONATE-SEMIALDEHYDE DEHYDROGENASE"/>
    <property type="match status" value="1"/>
</dbReference>
<dbReference type="Pfam" id="PF00171">
    <property type="entry name" value="Aldedh"/>
    <property type="match status" value="1"/>
</dbReference>
<dbReference type="Proteomes" id="UP001187192">
    <property type="component" value="Unassembled WGS sequence"/>
</dbReference>
<proteinExistence type="predicted"/>
<dbReference type="PANTHER" id="PTHR43866:SF1">
    <property type="entry name" value="METHYLMALONATE-SEMIALDEHYDE DEHYDROGENASE (COA ACYLATING)"/>
    <property type="match status" value="1"/>
</dbReference>
<dbReference type="GO" id="GO:0004491">
    <property type="term" value="F:methylmalonate-semialdehyde dehydrogenase (acylating, NAD) activity"/>
    <property type="evidence" value="ECO:0007669"/>
    <property type="project" value="InterPro"/>
</dbReference>
<dbReference type="InterPro" id="IPR010061">
    <property type="entry name" value="MeMal-semiAld_DH"/>
</dbReference>
<evidence type="ECO:0000259" key="1">
    <source>
        <dbReference type="Pfam" id="PF00171"/>
    </source>
</evidence>
<evidence type="ECO:0000313" key="3">
    <source>
        <dbReference type="Proteomes" id="UP001187192"/>
    </source>
</evidence>
<protein>
    <recommendedName>
        <fullName evidence="1">Aldehyde dehydrogenase domain-containing protein</fullName>
    </recommendedName>
</protein>
<dbReference type="InterPro" id="IPR015590">
    <property type="entry name" value="Aldehyde_DH_dom"/>
</dbReference>
<dbReference type="FunFam" id="3.40.605.10:FF:000003">
    <property type="entry name" value="Methylmalonate-semialdehyde dehydrogenase [acylating]"/>
    <property type="match status" value="1"/>
</dbReference>
<evidence type="ECO:0000313" key="2">
    <source>
        <dbReference type="EMBL" id="GMN34036.1"/>
    </source>
</evidence>
<sequence>MFICSRNNCRLNLNHSFIEKSFNSWRPNRFVPVSTSISTTGGTEKQNNQLVPNYIGGRFVDSQGDSVVDVVNPATQEVVSQVPISTYEEFKAAVSSAKQAFPSWKNTSIATRKSVMFKLQELIRRDIDKLAMNITTEEGKTLKGAQSDVLRGLEVVEHACGMATLQTGEFIPNAFNGIDTYSIREPLGVCAGICPVNFPATTPLWMFPIAIACGNTFVLKPCEKYPGASLMLAALAAEAGFPDGVFNIVHGAHDIVNYICDDDDIKAISFVGSNAVSHFLDFDAPSYYIICCVNPVDF</sequence>
<dbReference type="InterPro" id="IPR016162">
    <property type="entry name" value="Ald_DH_N"/>
</dbReference>
<name>A0AA87ZYA5_FICCA</name>
<keyword evidence="3" id="KW-1185">Reference proteome</keyword>
<dbReference type="GO" id="GO:0006210">
    <property type="term" value="P:thymine catabolic process"/>
    <property type="evidence" value="ECO:0007669"/>
    <property type="project" value="TreeGrafter"/>
</dbReference>
<feature type="domain" description="Aldehyde dehydrogenase" evidence="1">
    <location>
        <begin position="59"/>
        <end position="277"/>
    </location>
</feature>
<dbReference type="AlphaFoldDB" id="A0AA87ZYA5"/>
<gene>
    <name evidence="2" type="ORF">TIFTF001_004478</name>
</gene>